<dbReference type="Pfam" id="PF00169">
    <property type="entry name" value="PH"/>
    <property type="match status" value="1"/>
</dbReference>
<dbReference type="SMART" id="SM00233">
    <property type="entry name" value="PH"/>
    <property type="match status" value="1"/>
</dbReference>
<dbReference type="InterPro" id="IPR026791">
    <property type="entry name" value="DOCK"/>
</dbReference>
<dbReference type="EMBL" id="CH916372">
    <property type="protein sequence ID" value="EDV99138.1"/>
    <property type="molecule type" value="Genomic_DNA"/>
</dbReference>
<dbReference type="GO" id="GO:0007264">
    <property type="term" value="P:small GTPase-mediated signal transduction"/>
    <property type="evidence" value="ECO:0007669"/>
    <property type="project" value="InterPro"/>
</dbReference>
<dbReference type="InterPro" id="IPR035892">
    <property type="entry name" value="C2_domain_sf"/>
</dbReference>
<comment type="similarity">
    <text evidence="2">Belongs to the DOCK family.</text>
</comment>
<dbReference type="InterPro" id="IPR046769">
    <property type="entry name" value="DOCKER_Lobe_A"/>
</dbReference>
<evidence type="ECO:0000313" key="8">
    <source>
        <dbReference type="Proteomes" id="UP000001070"/>
    </source>
</evidence>
<evidence type="ECO:0000259" key="6">
    <source>
        <dbReference type="PROSITE" id="PS51651"/>
    </source>
</evidence>
<feature type="compositionally biased region" description="Polar residues" evidence="3">
    <location>
        <begin position="1615"/>
        <end position="1627"/>
    </location>
</feature>
<dbReference type="STRING" id="7222.B4JQF8"/>
<dbReference type="Pfam" id="PF06920">
    <property type="entry name" value="DHR-2_Lobe_A"/>
    <property type="match status" value="1"/>
</dbReference>
<dbReference type="FunCoup" id="B4JQF8">
    <property type="interactions" value="317"/>
</dbReference>
<dbReference type="PANTHER" id="PTHR23317">
    <property type="entry name" value="DEDICATOR OF CYTOKINESIS DOCK"/>
    <property type="match status" value="1"/>
</dbReference>
<dbReference type="OMA" id="RACNTPP"/>
<keyword evidence="1" id="KW-0344">Guanine-nucleotide releasing factor</keyword>
<dbReference type="PROSITE" id="PS51650">
    <property type="entry name" value="C2_DOCK"/>
    <property type="match status" value="1"/>
</dbReference>
<evidence type="ECO:0000259" key="4">
    <source>
        <dbReference type="PROSITE" id="PS50003"/>
    </source>
</evidence>
<evidence type="ECO:0000256" key="1">
    <source>
        <dbReference type="ARBA" id="ARBA00022658"/>
    </source>
</evidence>
<feature type="compositionally biased region" description="Basic and acidic residues" evidence="3">
    <location>
        <begin position="443"/>
        <end position="456"/>
    </location>
</feature>
<dbReference type="PhylomeDB" id="B4JQF8"/>
<feature type="domain" description="DOCKER" evidence="6">
    <location>
        <begin position="1859"/>
        <end position="2077"/>
    </location>
</feature>
<dbReference type="Gene3D" id="2.30.29.30">
    <property type="entry name" value="Pleckstrin-homology domain (PH domain)/Phosphotyrosine-binding domain (PTB)"/>
    <property type="match status" value="1"/>
</dbReference>
<feature type="domain" description="C2 DOCK-type" evidence="5">
    <location>
        <begin position="842"/>
        <end position="1019"/>
    </location>
</feature>
<feature type="region of interest" description="Disordered" evidence="3">
    <location>
        <begin position="442"/>
        <end position="477"/>
    </location>
</feature>
<dbReference type="HOGENOM" id="CLU_000624_1_0_1"/>
<dbReference type="eggNOG" id="KOG1997">
    <property type="taxonomic scope" value="Eukaryota"/>
</dbReference>
<feature type="region of interest" description="Disordered" evidence="3">
    <location>
        <begin position="1599"/>
        <end position="1627"/>
    </location>
</feature>
<evidence type="ECO:0000256" key="3">
    <source>
        <dbReference type="SAM" id="MobiDB-lite"/>
    </source>
</evidence>
<dbReference type="InterPro" id="IPR027357">
    <property type="entry name" value="DOCKER_dom"/>
</dbReference>
<proteinExistence type="inferred from homology"/>
<keyword evidence="8" id="KW-1185">Reference proteome</keyword>
<dbReference type="Pfam" id="PF14429">
    <property type="entry name" value="DOCK-C2"/>
    <property type="match status" value="1"/>
</dbReference>
<feature type="region of interest" description="Disordered" evidence="3">
    <location>
        <begin position="1482"/>
        <end position="1507"/>
    </location>
</feature>
<accession>B4JQF8</accession>
<feature type="compositionally biased region" description="Low complexity" evidence="3">
    <location>
        <begin position="220"/>
        <end position="229"/>
    </location>
</feature>
<feature type="compositionally biased region" description="Polar residues" evidence="3">
    <location>
        <begin position="185"/>
        <end position="212"/>
    </location>
</feature>
<dbReference type="GO" id="GO:0005085">
    <property type="term" value="F:guanyl-nucleotide exchange factor activity"/>
    <property type="evidence" value="ECO:0007669"/>
    <property type="project" value="UniProtKB-KW"/>
</dbReference>
<protein>
    <submittedName>
        <fullName evidence="7">GH13199</fullName>
    </submittedName>
</protein>
<dbReference type="InterPro" id="IPR027007">
    <property type="entry name" value="C2_DOCK-type_domain"/>
</dbReference>
<dbReference type="Pfam" id="PF11878">
    <property type="entry name" value="DOCK_C-D_N"/>
    <property type="match status" value="1"/>
</dbReference>
<feature type="compositionally biased region" description="Low complexity" evidence="3">
    <location>
        <begin position="172"/>
        <end position="184"/>
    </location>
</feature>
<dbReference type="Gene3D" id="2.60.40.150">
    <property type="entry name" value="C2 domain"/>
    <property type="match status" value="1"/>
</dbReference>
<dbReference type="InterPro" id="IPR043161">
    <property type="entry name" value="DOCK_C_lobe_A"/>
</dbReference>
<dbReference type="PANTHER" id="PTHR23317:SF26">
    <property type="entry name" value="ZIZIMIN, ISOFORM K"/>
    <property type="match status" value="1"/>
</dbReference>
<dbReference type="CDD" id="cd13267">
    <property type="entry name" value="PH_DOCK-D"/>
    <property type="match status" value="1"/>
</dbReference>
<evidence type="ECO:0000313" key="7">
    <source>
        <dbReference type="EMBL" id="EDV99138.1"/>
    </source>
</evidence>
<dbReference type="SMR" id="B4JQF8"/>
<organism evidence="8">
    <name type="scientific">Drosophila grimshawi</name>
    <name type="common">Hawaiian fruit fly</name>
    <name type="synonym">Idiomyia grimshawi</name>
    <dbReference type="NCBI Taxonomy" id="7222"/>
    <lineage>
        <taxon>Eukaryota</taxon>
        <taxon>Metazoa</taxon>
        <taxon>Ecdysozoa</taxon>
        <taxon>Arthropoda</taxon>
        <taxon>Hexapoda</taxon>
        <taxon>Insecta</taxon>
        <taxon>Pterygota</taxon>
        <taxon>Neoptera</taxon>
        <taxon>Endopterygota</taxon>
        <taxon>Diptera</taxon>
        <taxon>Brachycera</taxon>
        <taxon>Muscomorpha</taxon>
        <taxon>Ephydroidea</taxon>
        <taxon>Drosophilidae</taxon>
        <taxon>Drosophila</taxon>
        <taxon>Hawaiian Drosophila</taxon>
    </lineage>
</organism>
<dbReference type="SUPFAM" id="SSF50729">
    <property type="entry name" value="PH domain-like"/>
    <property type="match status" value="1"/>
</dbReference>
<feature type="domain" description="PH" evidence="4">
    <location>
        <begin position="328"/>
        <end position="439"/>
    </location>
</feature>
<evidence type="ECO:0000256" key="2">
    <source>
        <dbReference type="PROSITE-ProRule" id="PRU00983"/>
    </source>
</evidence>
<reference evidence="7 8" key="1">
    <citation type="journal article" date="2007" name="Nature">
        <title>Evolution of genes and genomes on the Drosophila phylogeny.</title>
        <authorList>
            <consortium name="Drosophila 12 Genomes Consortium"/>
            <person name="Clark A.G."/>
            <person name="Eisen M.B."/>
            <person name="Smith D.R."/>
            <person name="Bergman C.M."/>
            <person name="Oliver B."/>
            <person name="Markow T.A."/>
            <person name="Kaufman T.C."/>
            <person name="Kellis M."/>
            <person name="Gelbart W."/>
            <person name="Iyer V.N."/>
            <person name="Pollard D.A."/>
            <person name="Sackton T.B."/>
            <person name="Larracuente A.M."/>
            <person name="Singh N.D."/>
            <person name="Abad J.P."/>
            <person name="Abt D.N."/>
            <person name="Adryan B."/>
            <person name="Aguade M."/>
            <person name="Akashi H."/>
            <person name="Anderson W.W."/>
            <person name="Aquadro C.F."/>
            <person name="Ardell D.H."/>
            <person name="Arguello R."/>
            <person name="Artieri C.G."/>
            <person name="Barbash D.A."/>
            <person name="Barker D."/>
            <person name="Barsanti P."/>
            <person name="Batterham P."/>
            <person name="Batzoglou S."/>
            <person name="Begun D."/>
            <person name="Bhutkar A."/>
            <person name="Blanco E."/>
            <person name="Bosak S.A."/>
            <person name="Bradley R.K."/>
            <person name="Brand A.D."/>
            <person name="Brent M.R."/>
            <person name="Brooks A.N."/>
            <person name="Brown R.H."/>
            <person name="Butlin R.K."/>
            <person name="Caggese C."/>
            <person name="Calvi B.R."/>
            <person name="Bernardo de Carvalho A."/>
            <person name="Caspi A."/>
            <person name="Castrezana S."/>
            <person name="Celniker S.E."/>
            <person name="Chang J.L."/>
            <person name="Chapple C."/>
            <person name="Chatterji S."/>
            <person name="Chinwalla A."/>
            <person name="Civetta A."/>
            <person name="Clifton S.W."/>
            <person name="Comeron J.M."/>
            <person name="Costello J.C."/>
            <person name="Coyne J.A."/>
            <person name="Daub J."/>
            <person name="David R.G."/>
            <person name="Delcher A.L."/>
            <person name="Delehaunty K."/>
            <person name="Do C.B."/>
            <person name="Ebling H."/>
            <person name="Edwards K."/>
            <person name="Eickbush T."/>
            <person name="Evans J.D."/>
            <person name="Filipski A."/>
            <person name="Findeiss S."/>
            <person name="Freyhult E."/>
            <person name="Fulton L."/>
            <person name="Fulton R."/>
            <person name="Garcia A.C."/>
            <person name="Gardiner A."/>
            <person name="Garfield D.A."/>
            <person name="Garvin B.E."/>
            <person name="Gibson G."/>
            <person name="Gilbert D."/>
            <person name="Gnerre S."/>
            <person name="Godfrey J."/>
            <person name="Good R."/>
            <person name="Gotea V."/>
            <person name="Gravely B."/>
            <person name="Greenberg A.J."/>
            <person name="Griffiths-Jones S."/>
            <person name="Gross S."/>
            <person name="Guigo R."/>
            <person name="Gustafson E.A."/>
            <person name="Haerty W."/>
            <person name="Hahn M.W."/>
            <person name="Halligan D.L."/>
            <person name="Halpern A.L."/>
            <person name="Halter G.M."/>
            <person name="Han M.V."/>
            <person name="Heger A."/>
            <person name="Hillier L."/>
            <person name="Hinrichs A.S."/>
            <person name="Holmes I."/>
            <person name="Hoskins R.A."/>
            <person name="Hubisz M.J."/>
            <person name="Hultmark D."/>
            <person name="Huntley M.A."/>
            <person name="Jaffe D.B."/>
            <person name="Jagadeeshan S."/>
            <person name="Jeck W.R."/>
            <person name="Johnson J."/>
            <person name="Jones C.D."/>
            <person name="Jordan W.C."/>
            <person name="Karpen G.H."/>
            <person name="Kataoka E."/>
            <person name="Keightley P.D."/>
            <person name="Kheradpour P."/>
            <person name="Kirkness E.F."/>
            <person name="Koerich L.B."/>
            <person name="Kristiansen K."/>
            <person name="Kudrna D."/>
            <person name="Kulathinal R.J."/>
            <person name="Kumar S."/>
            <person name="Kwok R."/>
            <person name="Lander E."/>
            <person name="Langley C.H."/>
            <person name="Lapoint R."/>
            <person name="Lazzaro B.P."/>
            <person name="Lee S.J."/>
            <person name="Levesque L."/>
            <person name="Li R."/>
            <person name="Lin C.F."/>
            <person name="Lin M.F."/>
            <person name="Lindblad-Toh K."/>
            <person name="Llopart A."/>
            <person name="Long M."/>
            <person name="Low L."/>
            <person name="Lozovsky E."/>
            <person name="Lu J."/>
            <person name="Luo M."/>
            <person name="Machado C.A."/>
            <person name="Makalowski W."/>
            <person name="Marzo M."/>
            <person name="Matsuda M."/>
            <person name="Matzkin L."/>
            <person name="McAllister B."/>
            <person name="McBride C.S."/>
            <person name="McKernan B."/>
            <person name="McKernan K."/>
            <person name="Mendez-Lago M."/>
            <person name="Minx P."/>
            <person name="Mollenhauer M.U."/>
            <person name="Montooth K."/>
            <person name="Mount S.M."/>
            <person name="Mu X."/>
            <person name="Myers E."/>
            <person name="Negre B."/>
            <person name="Newfeld S."/>
            <person name="Nielsen R."/>
            <person name="Noor M.A."/>
            <person name="O'Grady P."/>
            <person name="Pachter L."/>
            <person name="Papaceit M."/>
            <person name="Parisi M.J."/>
            <person name="Parisi M."/>
            <person name="Parts L."/>
            <person name="Pedersen J.S."/>
            <person name="Pesole G."/>
            <person name="Phillippy A.M."/>
            <person name="Ponting C.P."/>
            <person name="Pop M."/>
            <person name="Porcelli D."/>
            <person name="Powell J.R."/>
            <person name="Prohaska S."/>
            <person name="Pruitt K."/>
            <person name="Puig M."/>
            <person name="Quesneville H."/>
            <person name="Ram K.R."/>
            <person name="Rand D."/>
            <person name="Rasmussen M.D."/>
            <person name="Reed L.K."/>
            <person name="Reenan R."/>
            <person name="Reily A."/>
            <person name="Remington K.A."/>
            <person name="Rieger T.T."/>
            <person name="Ritchie M.G."/>
            <person name="Robin C."/>
            <person name="Rogers Y.H."/>
            <person name="Rohde C."/>
            <person name="Rozas J."/>
            <person name="Rubenfield M.J."/>
            <person name="Ruiz A."/>
            <person name="Russo S."/>
            <person name="Salzberg S.L."/>
            <person name="Sanchez-Gracia A."/>
            <person name="Saranga D.J."/>
            <person name="Sato H."/>
            <person name="Schaeffer S.W."/>
            <person name="Schatz M.C."/>
            <person name="Schlenke T."/>
            <person name="Schwartz R."/>
            <person name="Segarra C."/>
            <person name="Singh R.S."/>
            <person name="Sirot L."/>
            <person name="Sirota M."/>
            <person name="Sisneros N.B."/>
            <person name="Smith C.D."/>
            <person name="Smith T.F."/>
            <person name="Spieth J."/>
            <person name="Stage D.E."/>
            <person name="Stark A."/>
            <person name="Stephan W."/>
            <person name="Strausberg R.L."/>
            <person name="Strempel S."/>
            <person name="Sturgill D."/>
            <person name="Sutton G."/>
            <person name="Sutton G.G."/>
            <person name="Tao W."/>
            <person name="Teichmann S."/>
            <person name="Tobari Y.N."/>
            <person name="Tomimura Y."/>
            <person name="Tsolas J.M."/>
            <person name="Valente V.L."/>
            <person name="Venter E."/>
            <person name="Venter J.C."/>
            <person name="Vicario S."/>
            <person name="Vieira F.G."/>
            <person name="Vilella A.J."/>
            <person name="Villasante A."/>
            <person name="Walenz B."/>
            <person name="Wang J."/>
            <person name="Wasserman M."/>
            <person name="Watts T."/>
            <person name="Wilson D."/>
            <person name="Wilson R.K."/>
            <person name="Wing R.A."/>
            <person name="Wolfner M.F."/>
            <person name="Wong A."/>
            <person name="Wong G.K."/>
            <person name="Wu C.I."/>
            <person name="Wu G."/>
            <person name="Yamamoto D."/>
            <person name="Yang H.P."/>
            <person name="Yang S.P."/>
            <person name="Yorke J.A."/>
            <person name="Yoshida K."/>
            <person name="Zdobnov E."/>
            <person name="Zhang P."/>
            <person name="Zhang Y."/>
            <person name="Zimin A.V."/>
            <person name="Baldwin J."/>
            <person name="Abdouelleil A."/>
            <person name="Abdulkadir J."/>
            <person name="Abebe A."/>
            <person name="Abera B."/>
            <person name="Abreu J."/>
            <person name="Acer S.C."/>
            <person name="Aftuck L."/>
            <person name="Alexander A."/>
            <person name="An P."/>
            <person name="Anderson E."/>
            <person name="Anderson S."/>
            <person name="Arachi H."/>
            <person name="Azer M."/>
            <person name="Bachantsang P."/>
            <person name="Barry A."/>
            <person name="Bayul T."/>
            <person name="Berlin A."/>
            <person name="Bessette D."/>
            <person name="Bloom T."/>
            <person name="Blye J."/>
            <person name="Boguslavskiy L."/>
            <person name="Bonnet C."/>
            <person name="Boukhgalter B."/>
            <person name="Bourzgui I."/>
            <person name="Brown A."/>
            <person name="Cahill P."/>
            <person name="Channer S."/>
            <person name="Cheshatsang Y."/>
            <person name="Chuda L."/>
            <person name="Citroen M."/>
            <person name="Collymore A."/>
            <person name="Cooke P."/>
            <person name="Costello M."/>
            <person name="D'Aco K."/>
            <person name="Daza R."/>
            <person name="De Haan G."/>
            <person name="DeGray S."/>
            <person name="DeMaso C."/>
            <person name="Dhargay N."/>
            <person name="Dooley K."/>
            <person name="Dooley E."/>
            <person name="Doricent M."/>
            <person name="Dorje P."/>
            <person name="Dorjee K."/>
            <person name="Dupes A."/>
            <person name="Elong R."/>
            <person name="Falk J."/>
            <person name="Farina A."/>
            <person name="Faro S."/>
            <person name="Ferguson D."/>
            <person name="Fisher S."/>
            <person name="Foley C.D."/>
            <person name="Franke A."/>
            <person name="Friedrich D."/>
            <person name="Gadbois L."/>
            <person name="Gearin G."/>
            <person name="Gearin C.R."/>
            <person name="Giannoukos G."/>
            <person name="Goode T."/>
            <person name="Graham J."/>
            <person name="Grandbois E."/>
            <person name="Grewal S."/>
            <person name="Gyaltsen K."/>
            <person name="Hafez N."/>
            <person name="Hagos B."/>
            <person name="Hall J."/>
            <person name="Henson C."/>
            <person name="Hollinger A."/>
            <person name="Honan T."/>
            <person name="Huard M.D."/>
            <person name="Hughes L."/>
            <person name="Hurhula B."/>
            <person name="Husby M.E."/>
            <person name="Kamat A."/>
            <person name="Kanga B."/>
            <person name="Kashin S."/>
            <person name="Khazanovich D."/>
            <person name="Kisner P."/>
            <person name="Lance K."/>
            <person name="Lara M."/>
            <person name="Lee W."/>
            <person name="Lennon N."/>
            <person name="Letendre F."/>
            <person name="LeVine R."/>
            <person name="Lipovsky A."/>
            <person name="Liu X."/>
            <person name="Liu J."/>
            <person name="Liu S."/>
            <person name="Lokyitsang T."/>
            <person name="Lokyitsang Y."/>
            <person name="Lubonja R."/>
            <person name="Lui A."/>
            <person name="MacDonald P."/>
            <person name="Magnisalis V."/>
            <person name="Maru K."/>
            <person name="Matthews C."/>
            <person name="McCusker W."/>
            <person name="McDonough S."/>
            <person name="Mehta T."/>
            <person name="Meldrim J."/>
            <person name="Meneus L."/>
            <person name="Mihai O."/>
            <person name="Mihalev A."/>
            <person name="Mihova T."/>
            <person name="Mittelman R."/>
            <person name="Mlenga V."/>
            <person name="Montmayeur A."/>
            <person name="Mulrain L."/>
            <person name="Navidi A."/>
            <person name="Naylor J."/>
            <person name="Negash T."/>
            <person name="Nguyen T."/>
            <person name="Nguyen N."/>
            <person name="Nicol R."/>
            <person name="Norbu C."/>
            <person name="Norbu N."/>
            <person name="Novod N."/>
            <person name="O'Neill B."/>
            <person name="Osman S."/>
            <person name="Markiewicz E."/>
            <person name="Oyono O.L."/>
            <person name="Patti C."/>
            <person name="Phunkhang P."/>
            <person name="Pierre F."/>
            <person name="Priest M."/>
            <person name="Raghuraman S."/>
            <person name="Rege F."/>
            <person name="Reyes R."/>
            <person name="Rise C."/>
            <person name="Rogov P."/>
            <person name="Ross K."/>
            <person name="Ryan E."/>
            <person name="Settipalli S."/>
            <person name="Shea T."/>
            <person name="Sherpa N."/>
            <person name="Shi L."/>
            <person name="Shih D."/>
            <person name="Sparrow T."/>
            <person name="Spaulding J."/>
            <person name="Stalker J."/>
            <person name="Stange-Thomann N."/>
            <person name="Stavropoulos S."/>
            <person name="Stone C."/>
            <person name="Strader C."/>
            <person name="Tesfaye S."/>
            <person name="Thomson T."/>
            <person name="Thoulutsang Y."/>
            <person name="Thoulutsang D."/>
            <person name="Topham K."/>
            <person name="Topping I."/>
            <person name="Tsamla T."/>
            <person name="Vassiliev H."/>
            <person name="Vo A."/>
            <person name="Wangchuk T."/>
            <person name="Wangdi T."/>
            <person name="Weiand M."/>
            <person name="Wilkinson J."/>
            <person name="Wilson A."/>
            <person name="Yadav S."/>
            <person name="Young G."/>
            <person name="Yu Q."/>
            <person name="Zembek L."/>
            <person name="Zhong D."/>
            <person name="Zimmer A."/>
            <person name="Zwirko Z."/>
            <person name="Jaffe D.B."/>
            <person name="Alvarez P."/>
            <person name="Brockman W."/>
            <person name="Butler J."/>
            <person name="Chin C."/>
            <person name="Gnerre S."/>
            <person name="Grabherr M."/>
            <person name="Kleber M."/>
            <person name="Mauceli E."/>
            <person name="MacCallum I."/>
        </authorList>
    </citation>
    <scope>NUCLEOTIDE SEQUENCE [LARGE SCALE GENOMIC DNA]</scope>
    <source>
        <strain evidence="8">Tucson 15287-2541.00</strain>
    </source>
</reference>
<dbReference type="PROSITE" id="PS51651">
    <property type="entry name" value="DOCKER"/>
    <property type="match status" value="1"/>
</dbReference>
<dbReference type="InterPro" id="IPR037809">
    <property type="entry name" value="C2_Dock-D"/>
</dbReference>
<feature type="region of interest" description="Disordered" evidence="3">
    <location>
        <begin position="163"/>
        <end position="254"/>
    </location>
</feature>
<gene>
    <name evidence="7" type="primary">Dgri\GH13199</name>
    <name evidence="7" type="ORF">Dgri_GH13199</name>
</gene>
<dbReference type="Gene3D" id="1.25.40.410">
    <property type="match status" value="1"/>
</dbReference>
<sequence>MERKFTRGLNKPGMAAQLRESVSQVVRESAVLRQVARKKSEQQQQQPPHATWQRFNCMARHMKSSRFMVAPQTEPNIRLLMMMMMMSKPLVVEPIDFEAFIAKNKTLIQNDPQRELLIYPADDVSEIVMPRKQRTNAKSVADRFEPPNEAIVCPLHGSVVLGSNGHSQVSRQSSLQSNGSLQNGHSSNTSLSNGNGQLSRKSSQCSNGSGSRKLSHESSYESALSSTTLRSNLAQPEEVDEYADEEPTAGQDAVALGSRAECTRFTRQALYTYRAKNHLIHYKYNAYGGNCHDLPSTTPAEELLEELYEIDADQDRIDEEMTRSQADTITKQGYLLKGPDSASDRMFANIGNKSFKRRYCYLRQEIDGTYMLELHKDEKQGDAKATIVMDFCTEVVQNPKRGRFCFELRMTAGHKSFTLAAENEQDFKDWLTKLSSVLAQNKAQEEKRNASLERHPAANATPTPQLQPPAMEPQTFGTLKGLDQSLHPQLMKYGRETDHSIALARREQRRHLFACYQSASKALSNVDNVEQYREHFGTRILLSCQCLRFRLQCQPADLTDGGTAGDQLCQVEPYITSVALYDAKAGRKLSESFYFNINESAAAQLLPNTPVPASVAGCGMPRRAESDERSAAQAPHSLFDGVSSELLRCPRQQFQQLRQCLLSVSAPHADIYLVLRIEKVLQCSIAQAAEPYLKAARDAKLGQKVYKAAKNCAQHIGHYRQPFAWAAKPLFKAYSHELDVESQCLFEFNTIYRQELPKLRDDELLKLLVDYRKPEKLSKLTIIPGFMRLQLQLLDQTTPCGLSKSLAPLSTFSASTKQQLTLELSEFQSQAERDAYPYTNFCNHLYVYPLSLQFDSQKLFSRARNITVVVELRDGDGEYSKPLKCIYGRPGQDLLVSQIASPVLHHNVTPTWYEEIKLRLPLGLFAEHHLLFSFYHVSCNLSKKRDAHAAFETPIGYAWLPLLQKNRICLEEQLLPVAATLPVGYLSIQPLGWGKGNCGPDIQWIDNQRPLYNVGLRLDSTVLTADQHLHNFFAHCERLLEGGKTGALPAETETCKILKAAHAIDMRSLINFLPTLLNELFTLLVHTQSEEIGQNVIRVLTNIIHLISDDAKRTELLAAYVKYVFNAPYYSQKTARLRTVHGELCRHLPHLLSPNNPDFLIVNKIMRYSSIFFDLIVKSMAQHLLATGRIRMLRNERFPKEYADRVEQLIKMLVTYITTRYDDLGEETQQLNRSLARFVRQCLSYMDRGFVFKLIRFYMEQFAPGNPRVLHEYKFNFLQEICQHEHYVPLNLPFVLNPKNRPPELLQHLTLSEQFCRQHFLSGLLLQELKSSLNEVGHVRRHALSIFKDLLAKHELDARYQQRGQLCRIALLYVPWLGIVMDNLHRIDDLSDASPCTPNGHVYADSASYTKRLSCSSSYVFSKDSSTFGSLTSTPRSKNRLTVHTDQASPCRTSMHIKDHNYLAAIAGTAIGNGVSNLSLNSNSDSGHSQDTTTIGAYTNGETDVPLRNGHNRSVSVTHAQILSRCDKFSAAESKDLLLGFLFIVKHLSQDQIVAWWQNCNETETLQFLSILDLCLLQFRYVGKKHVVLATEARVQRPTKAHTLPARSTPPVLENGNQEPQSNGTGTLTQTREHLLEDMDLSARTQQALYESNLATEVGMIILDCLGLYLLQFRQLLADSLVLPKLARVYLRFLQLGQSERLSKHVFAALRAFINNYAMALFKGNAMLCGQMVYELLKACDSRLVEIRHESCAVLYLLMRSNFEFSGRKALTRVHLQVIISVSQMIGNVIGLNNARFQESLSIINSYANSDKAMKGTGFPLEVKDLTRRVRTVLMATAQMQAHHMDPERLLELQYSLANSYASTPELRHTWLVTMARNHEQNGNLSEAACCHLHIAALMCEYLRLRGGCTLSWSSTAFGRISRNIPRDEQGLKLDAGAQDSQYTEQMLLEQLKQCADFLDRAERFECLGELYKLILPIYERARNFIELAQSYEHLTQAYNKIVEVNRSGRRMLGRFYRVVFYGMMYFEEDHAVEFVYKEPKLTSLSEISERLNKQYKEKFGADVVKLIMDSSPLTST</sequence>
<dbReference type="CDD" id="cd08697">
    <property type="entry name" value="C2_Dock-D"/>
    <property type="match status" value="1"/>
</dbReference>
<dbReference type="InterPro" id="IPR021816">
    <property type="entry name" value="DOCK_C/D_N"/>
</dbReference>
<dbReference type="InterPro" id="IPR011993">
    <property type="entry name" value="PH-like_dom_sf"/>
</dbReference>
<dbReference type="Proteomes" id="UP000001070">
    <property type="component" value="Unassembled WGS sequence"/>
</dbReference>
<name>B4JQF8_DROGR</name>
<feature type="compositionally biased region" description="Acidic residues" evidence="3">
    <location>
        <begin position="237"/>
        <end position="247"/>
    </location>
</feature>
<evidence type="ECO:0000259" key="5">
    <source>
        <dbReference type="PROSITE" id="PS51650"/>
    </source>
</evidence>
<dbReference type="InterPro" id="IPR001849">
    <property type="entry name" value="PH_domain"/>
</dbReference>
<dbReference type="InParanoid" id="B4JQF8"/>
<dbReference type="PROSITE" id="PS50003">
    <property type="entry name" value="PH_DOMAIN"/>
    <property type="match status" value="1"/>
</dbReference>
<dbReference type="OrthoDB" id="47328at2759"/>
<feature type="compositionally biased region" description="Polar residues" evidence="3">
    <location>
        <begin position="1490"/>
        <end position="1502"/>
    </location>
</feature>